<evidence type="ECO:0000256" key="2">
    <source>
        <dbReference type="ARBA" id="ARBA00022490"/>
    </source>
</evidence>
<dbReference type="CDD" id="cd00176">
    <property type="entry name" value="SPEC"/>
    <property type="match status" value="5"/>
</dbReference>
<dbReference type="InterPro" id="IPR018247">
    <property type="entry name" value="EF_Hand_1_Ca_BS"/>
</dbReference>
<dbReference type="PROSITE" id="PS51460">
    <property type="entry name" value="GAR"/>
    <property type="match status" value="1"/>
</dbReference>
<dbReference type="Gene3D" id="1.20.58.60">
    <property type="match status" value="8"/>
</dbReference>
<feature type="domain" description="EF-hand" evidence="6">
    <location>
        <begin position="1206"/>
        <end position="1241"/>
    </location>
</feature>
<evidence type="ECO:0000313" key="8">
    <source>
        <dbReference type="Ensembl" id="ENSSLUP00000008118.1"/>
    </source>
</evidence>
<dbReference type="SUPFAM" id="SSF46966">
    <property type="entry name" value="Spectrin repeat"/>
    <property type="match status" value="7"/>
</dbReference>
<dbReference type="GO" id="GO:0005882">
    <property type="term" value="C:intermediate filament"/>
    <property type="evidence" value="ECO:0007669"/>
    <property type="project" value="TreeGrafter"/>
</dbReference>
<dbReference type="Pfam" id="PF13499">
    <property type="entry name" value="EF-hand_7"/>
    <property type="match status" value="1"/>
</dbReference>
<dbReference type="InterPro" id="IPR043197">
    <property type="entry name" value="Plakin"/>
</dbReference>
<evidence type="ECO:0000256" key="4">
    <source>
        <dbReference type="ARBA" id="ARBA00022837"/>
    </source>
</evidence>
<dbReference type="GO" id="GO:0005198">
    <property type="term" value="F:structural molecule activity"/>
    <property type="evidence" value="ECO:0007669"/>
    <property type="project" value="TreeGrafter"/>
</dbReference>
<dbReference type="SMART" id="SM00243">
    <property type="entry name" value="GAS2"/>
    <property type="match status" value="1"/>
</dbReference>
<evidence type="ECO:0000313" key="9">
    <source>
        <dbReference type="Proteomes" id="UP000694568"/>
    </source>
</evidence>
<proteinExistence type="predicted"/>
<evidence type="ECO:0000256" key="1">
    <source>
        <dbReference type="ARBA" id="ARBA00004245"/>
    </source>
</evidence>
<dbReference type="InterPro" id="IPR018159">
    <property type="entry name" value="Spectrin/alpha-actinin"/>
</dbReference>
<evidence type="ECO:0000256" key="3">
    <source>
        <dbReference type="ARBA" id="ARBA00022723"/>
    </source>
</evidence>
<organism evidence="8 9">
    <name type="scientific">Sander lucioperca</name>
    <name type="common">Pike-perch</name>
    <name type="synonym">Perca lucioperca</name>
    <dbReference type="NCBI Taxonomy" id="283035"/>
    <lineage>
        <taxon>Eukaryota</taxon>
        <taxon>Metazoa</taxon>
        <taxon>Chordata</taxon>
        <taxon>Craniata</taxon>
        <taxon>Vertebrata</taxon>
        <taxon>Euteleostomi</taxon>
        <taxon>Actinopterygii</taxon>
        <taxon>Neopterygii</taxon>
        <taxon>Teleostei</taxon>
        <taxon>Neoteleostei</taxon>
        <taxon>Acanthomorphata</taxon>
        <taxon>Eupercaria</taxon>
        <taxon>Perciformes</taxon>
        <taxon>Percoidei</taxon>
        <taxon>Percidae</taxon>
        <taxon>Luciopercinae</taxon>
        <taxon>Sander</taxon>
    </lineage>
</organism>
<dbReference type="FunFam" id="1.20.58.60:FF:000001">
    <property type="entry name" value="Microtubule-actin cross-linking factor 1"/>
    <property type="match status" value="3"/>
</dbReference>
<keyword evidence="3" id="KW-0479">Metal-binding</keyword>
<comment type="subcellular location">
    <subcellularLocation>
        <location evidence="1">Cytoplasm</location>
        <location evidence="1">Cytoskeleton</location>
    </subcellularLocation>
</comment>
<dbReference type="InterPro" id="IPR002017">
    <property type="entry name" value="Spectrin_repeat"/>
</dbReference>
<evidence type="ECO:0000256" key="5">
    <source>
        <dbReference type="ARBA" id="ARBA00023212"/>
    </source>
</evidence>
<dbReference type="Gene3D" id="3.30.920.20">
    <property type="entry name" value="Gas2-like domain"/>
    <property type="match status" value="1"/>
</dbReference>
<dbReference type="Pfam" id="PF02187">
    <property type="entry name" value="GAS2"/>
    <property type="match status" value="1"/>
</dbReference>
<accession>A0A8C9XB98</accession>
<evidence type="ECO:0000259" key="6">
    <source>
        <dbReference type="PROSITE" id="PS50222"/>
    </source>
</evidence>
<keyword evidence="4" id="KW-0106">Calcium</keyword>
<sequence length="1405" mass="161746">MLLVKEMAWFRNTEKQSICRYSTHFISLDKYTDNVNKCTFKVFIFYMYLFYCHLSVQTPLEALQEQCNTTSATNSHVVLQLEHAQSLLLQFSEGLAEVSPWLEETQTLIGQLSLSTISYEAFREQQDLLQGLRESIAEHRPLIARLCSLAKRLSELNPIQGDEFCRKASETEEQHRAIRDRVRETANLLEESLPRFTQVRMMILIRESLDRLHSRLQTPTSLQGLTPRIQEQLQDNKHTLAELSKLMLGLSSVKTQADELLERVSGLSQLWDETHTQAQDRESWLLKLLDLALKFWSDVSDVTAALNDAQQAVLDLNASRTDSETIRQSLETMQTLREDIDSLQGDLDTLGVLGMDLMSACGDTDKPDVTKSLDEEFKRELYQKKIEIESLNHRFVCRLSPGSERPGSVSPLCDFRQRWDSLESETVSRQHQLECALLGLGQFQNTLDELHTWLSWTAKQLQGSRPISIDLQACEIELAKHKVLRNDVMSHVRTMESLNQAGRGLLEVGSGDSPHGLQSRLEQLNDSWEFVRCETERRQLELENRLSQVQDVTMEIQDLLQWLENTDLRLSSSKTMWGMPDSASERLNAHLELCNEMESKLHAFTDVKNAILRMLESSDVVRGSSTEHSLSILEQKWASVYSKVQERKARLTEGLSLAKEFHSNVQELLTKMSKCEESIGLFPAPSFVLDKVCTQLQDHRTLVNEVNGYGEKKTTVESTARRLIELSRKEDCDVIHNLIMTVQDRHKKLQQRASERGRALEEVKKTAKQFNESWRLLLDWMTEVEQTLDTHKEIAVSHEEIKQQLTEQKEFQKLLRSKRPMYEATLKSGRSLHERAQTSPDRQHVENLLAELKDTWDTISGKSMERQHKLEEALLFSGRFTDALQALNDWLYRAEPQLAEDVPVGGDKDMVNNLIDKHKAFQKELGKRAGCIRTLKRSVRDLTRSSTADAHWLQEQMDELEGRWEAVCKLSVSKQDRLEAALQQAEKFDGLVHSFMERLTEAERILKYGVIPEEEEGLLAFRKQHKESMGALQAQVMELQNIQCLGEEILASCHPDSIITLKSWISVTKTRYEEVRTWAQQQGQKIQASLAALEAEREEVQRLLDWISSAEESLNLRDHEPPPETTEQNQELIEQHTPAVPVPLEHLDPQTPELSQLVSQWQKLWLLAVARQTRLEQQQQTLKEMEEFANFDFNIWRKRYMLWISHLKSRILDVFRSIDRDQDGRISQKEFVDYVLASKFPTNSLEMNAVANIFDMNSDGFIDYYEFVSALHPSRDPYRRTLDADQINEEVSRQVSQCNCPKRFEVEQISANRYRFGDSHQLRMVRILRSTLMVRVGGGWTALDEFLVKNDPCRGKTYKTNFLSYFRSFKKNNPAPLAPPTACSAICKNPPLPVQMCQSGPGGGV</sequence>
<dbReference type="Ensembl" id="ENSSLUT00000008384.1">
    <property type="protein sequence ID" value="ENSSLUP00000008118.1"/>
    <property type="gene ID" value="ENSSLUG00000003835.1"/>
</dbReference>
<dbReference type="Gene3D" id="1.10.238.10">
    <property type="entry name" value="EF-hand"/>
    <property type="match status" value="1"/>
</dbReference>
<name>A0A8C9XB98_SANLU</name>
<dbReference type="GO" id="GO:0008017">
    <property type="term" value="F:microtubule binding"/>
    <property type="evidence" value="ECO:0007669"/>
    <property type="project" value="InterPro"/>
</dbReference>
<dbReference type="SUPFAM" id="SSF47473">
    <property type="entry name" value="EF-hand"/>
    <property type="match status" value="1"/>
</dbReference>
<dbReference type="CDD" id="cd00051">
    <property type="entry name" value="EFh"/>
    <property type="match status" value="1"/>
</dbReference>
<feature type="domain" description="EF-hand" evidence="6">
    <location>
        <begin position="1242"/>
        <end position="1277"/>
    </location>
</feature>
<dbReference type="SUPFAM" id="SSF143575">
    <property type="entry name" value="GAS2 domain-like"/>
    <property type="match status" value="1"/>
</dbReference>
<dbReference type="InterPro" id="IPR003108">
    <property type="entry name" value="GAR_dom"/>
</dbReference>
<evidence type="ECO:0000259" key="7">
    <source>
        <dbReference type="PROSITE" id="PS51460"/>
    </source>
</evidence>
<keyword evidence="2" id="KW-0963">Cytoplasm</keyword>
<evidence type="ECO:0008006" key="10">
    <source>
        <dbReference type="Google" id="ProtNLM"/>
    </source>
</evidence>
<dbReference type="InterPro" id="IPR011992">
    <property type="entry name" value="EF-hand-dom_pair"/>
</dbReference>
<dbReference type="PROSITE" id="PS00018">
    <property type="entry name" value="EF_HAND_1"/>
    <property type="match status" value="2"/>
</dbReference>
<dbReference type="InterPro" id="IPR036534">
    <property type="entry name" value="GAR_dom_sf"/>
</dbReference>
<dbReference type="SMART" id="SM00150">
    <property type="entry name" value="SPEC"/>
    <property type="match status" value="8"/>
</dbReference>
<reference evidence="8" key="1">
    <citation type="submission" date="2025-08" db="UniProtKB">
        <authorList>
            <consortium name="Ensembl"/>
        </authorList>
    </citation>
    <scope>IDENTIFICATION</scope>
</reference>
<dbReference type="PANTHER" id="PTHR23169:SF33">
    <property type="entry name" value="MICROTUBULE-ACTIN CROSS-LINKING FACTOR 1, ISOFORMS 1_2_3_5"/>
    <property type="match status" value="1"/>
</dbReference>
<reference evidence="8" key="2">
    <citation type="submission" date="2025-09" db="UniProtKB">
        <authorList>
            <consortium name="Ensembl"/>
        </authorList>
    </citation>
    <scope>IDENTIFICATION</scope>
</reference>
<dbReference type="SMART" id="SM00054">
    <property type="entry name" value="EFh"/>
    <property type="match status" value="2"/>
</dbReference>
<dbReference type="InterPro" id="IPR002048">
    <property type="entry name" value="EF_hand_dom"/>
</dbReference>
<dbReference type="PANTHER" id="PTHR23169">
    <property type="entry name" value="ENVOPLAKIN"/>
    <property type="match status" value="1"/>
</dbReference>
<dbReference type="GO" id="GO:0005737">
    <property type="term" value="C:cytoplasm"/>
    <property type="evidence" value="ECO:0007669"/>
    <property type="project" value="TreeGrafter"/>
</dbReference>
<dbReference type="GeneTree" id="ENSGT00940000159045"/>
<dbReference type="GO" id="GO:0042060">
    <property type="term" value="P:wound healing"/>
    <property type="evidence" value="ECO:0007669"/>
    <property type="project" value="TreeGrafter"/>
</dbReference>
<dbReference type="GO" id="GO:0045104">
    <property type="term" value="P:intermediate filament cytoskeleton organization"/>
    <property type="evidence" value="ECO:0007669"/>
    <property type="project" value="InterPro"/>
</dbReference>
<dbReference type="Proteomes" id="UP000694568">
    <property type="component" value="Unplaced"/>
</dbReference>
<dbReference type="PROSITE" id="PS50222">
    <property type="entry name" value="EF_HAND_2"/>
    <property type="match status" value="2"/>
</dbReference>
<dbReference type="GO" id="GO:0005509">
    <property type="term" value="F:calcium ion binding"/>
    <property type="evidence" value="ECO:0007669"/>
    <property type="project" value="InterPro"/>
</dbReference>
<dbReference type="Pfam" id="PF00435">
    <property type="entry name" value="Spectrin"/>
    <property type="match status" value="5"/>
</dbReference>
<feature type="domain" description="GAR" evidence="7">
    <location>
        <begin position="1282"/>
        <end position="1354"/>
    </location>
</feature>
<dbReference type="GO" id="GO:0005886">
    <property type="term" value="C:plasma membrane"/>
    <property type="evidence" value="ECO:0007669"/>
    <property type="project" value="UniProtKB-SubCell"/>
</dbReference>
<keyword evidence="9" id="KW-1185">Reference proteome</keyword>
<keyword evidence="5" id="KW-0206">Cytoskeleton</keyword>
<protein>
    <recommendedName>
        <fullName evidence="10">Microtubule actin crosslinking factor 1</fullName>
    </recommendedName>
</protein>